<feature type="compositionally biased region" description="Polar residues" evidence="1">
    <location>
        <begin position="43"/>
        <end position="52"/>
    </location>
</feature>
<dbReference type="EMBL" id="CP023325">
    <property type="protein sequence ID" value="ATY64317.1"/>
    <property type="molecule type" value="Genomic_DNA"/>
</dbReference>
<evidence type="ECO:0000313" key="2">
    <source>
        <dbReference type="EMBL" id="ATY64317.1"/>
    </source>
</evidence>
<reference evidence="2 3" key="1">
    <citation type="journal article" date="2017" name="BMC Genomics">
        <title>Chromosome level assembly and secondary metabolite potential of the parasitic fungus Cordyceps militaris.</title>
        <authorList>
            <person name="Kramer G.J."/>
            <person name="Nodwell J.R."/>
        </authorList>
    </citation>
    <scope>NUCLEOTIDE SEQUENCE [LARGE SCALE GENOMIC DNA]</scope>
    <source>
        <strain evidence="2 3">ATCC 34164</strain>
    </source>
</reference>
<feature type="compositionally biased region" description="Polar residues" evidence="1">
    <location>
        <begin position="184"/>
        <end position="202"/>
    </location>
</feature>
<sequence>MAYHYTLPAQRSPYTCRPREISLRSQTVSEAMARSPGHKRTSLYANDSSNPKDASPHHHQPWFEHANKENVKITTYPATSKTVLDEDSCQYDPADPTTWGIKPLPPLPRGGSNPLKASSIMSKSDDDATLLQSPVLSPYVENAEAPNNLAKLIGDHLRIEDEHPDDAHRRTTSSSYHCPESEPSRVQSPIPNGNVNTLSVSNLAKYGKTNDRLSNLRSGSPSSATGELTMHEDADLQDDSSSVNNG</sequence>
<feature type="region of interest" description="Disordered" evidence="1">
    <location>
        <begin position="26"/>
        <end position="60"/>
    </location>
</feature>
<organism evidence="2 3">
    <name type="scientific">Cordyceps militaris</name>
    <name type="common">Caterpillar fungus</name>
    <name type="synonym">Clavaria militaris</name>
    <dbReference type="NCBI Taxonomy" id="73501"/>
    <lineage>
        <taxon>Eukaryota</taxon>
        <taxon>Fungi</taxon>
        <taxon>Dikarya</taxon>
        <taxon>Ascomycota</taxon>
        <taxon>Pezizomycotina</taxon>
        <taxon>Sordariomycetes</taxon>
        <taxon>Hypocreomycetidae</taxon>
        <taxon>Hypocreales</taxon>
        <taxon>Cordycipitaceae</taxon>
        <taxon>Cordyceps</taxon>
    </lineage>
</organism>
<evidence type="ECO:0000256" key="1">
    <source>
        <dbReference type="SAM" id="MobiDB-lite"/>
    </source>
</evidence>
<dbReference type="VEuPathDB" id="FungiDB:A9K55_004494"/>
<protein>
    <submittedName>
        <fullName evidence="2">Uncharacterized protein</fullName>
    </submittedName>
</protein>
<name>A0A2H4SMH8_CORMI</name>
<dbReference type="Proteomes" id="UP000323067">
    <property type="component" value="Chromosome v"/>
</dbReference>
<dbReference type="OrthoDB" id="4861246at2759"/>
<feature type="region of interest" description="Disordered" evidence="1">
    <location>
        <begin position="165"/>
        <end position="246"/>
    </location>
</feature>
<accession>A0A2H4SMH8</accession>
<dbReference type="AlphaFoldDB" id="A0A2H4SMH8"/>
<feature type="compositionally biased region" description="Polar residues" evidence="1">
    <location>
        <begin position="212"/>
        <end position="226"/>
    </location>
</feature>
<gene>
    <name evidence="2" type="ORF">A9K55_004494</name>
</gene>
<evidence type="ECO:0000313" key="3">
    <source>
        <dbReference type="Proteomes" id="UP000323067"/>
    </source>
</evidence>
<feature type="region of interest" description="Disordered" evidence="1">
    <location>
        <begin position="98"/>
        <end position="126"/>
    </location>
</feature>
<proteinExistence type="predicted"/>